<proteinExistence type="predicted"/>
<evidence type="ECO:0000256" key="2">
    <source>
        <dbReference type="ARBA" id="ARBA00022963"/>
    </source>
</evidence>
<dbReference type="PANTHER" id="PTHR14226">
    <property type="entry name" value="NEUROPATHY TARGET ESTERASE/SWISS CHEESE D.MELANOGASTER"/>
    <property type="match status" value="1"/>
</dbReference>
<dbReference type="Proteomes" id="UP000297540">
    <property type="component" value="Unassembled WGS sequence"/>
</dbReference>
<dbReference type="PANTHER" id="PTHR14226:SF78">
    <property type="entry name" value="SLR0060 PROTEIN"/>
    <property type="match status" value="1"/>
</dbReference>
<feature type="short sequence motif" description="GXGXXG" evidence="4">
    <location>
        <begin position="10"/>
        <end position="15"/>
    </location>
</feature>
<dbReference type="RefSeq" id="WP_133230979.1">
    <property type="nucleotide sequence ID" value="NZ_SOZE01000010.1"/>
</dbReference>
<name>A0A4Y8SF13_9SPHI</name>
<organism evidence="6 7">
    <name type="scientific">Mucilaginibacter psychrotolerans</name>
    <dbReference type="NCBI Taxonomy" id="1524096"/>
    <lineage>
        <taxon>Bacteria</taxon>
        <taxon>Pseudomonadati</taxon>
        <taxon>Bacteroidota</taxon>
        <taxon>Sphingobacteriia</taxon>
        <taxon>Sphingobacteriales</taxon>
        <taxon>Sphingobacteriaceae</taxon>
        <taxon>Mucilaginibacter</taxon>
    </lineage>
</organism>
<dbReference type="GO" id="GO:0016042">
    <property type="term" value="P:lipid catabolic process"/>
    <property type="evidence" value="ECO:0007669"/>
    <property type="project" value="UniProtKB-UniRule"/>
</dbReference>
<dbReference type="CDD" id="cd07205">
    <property type="entry name" value="Pat_PNPLA6_PNPLA7_NTE1_like"/>
    <property type="match status" value="1"/>
</dbReference>
<dbReference type="PROSITE" id="PS51635">
    <property type="entry name" value="PNPLA"/>
    <property type="match status" value="1"/>
</dbReference>
<keyword evidence="1 4" id="KW-0378">Hydrolase</keyword>
<evidence type="ECO:0000259" key="5">
    <source>
        <dbReference type="PROSITE" id="PS51635"/>
    </source>
</evidence>
<dbReference type="Pfam" id="PF01734">
    <property type="entry name" value="Patatin"/>
    <property type="match status" value="1"/>
</dbReference>
<dbReference type="EMBL" id="SOZE01000010">
    <property type="protein sequence ID" value="TFF37498.1"/>
    <property type="molecule type" value="Genomic_DNA"/>
</dbReference>
<keyword evidence="3 4" id="KW-0443">Lipid metabolism</keyword>
<feature type="active site" description="Nucleophile" evidence="4">
    <location>
        <position position="39"/>
    </location>
</feature>
<gene>
    <name evidence="6" type="ORF">E2R66_11880</name>
</gene>
<evidence type="ECO:0000313" key="7">
    <source>
        <dbReference type="Proteomes" id="UP000297540"/>
    </source>
</evidence>
<dbReference type="SUPFAM" id="SSF52151">
    <property type="entry name" value="FabD/lysophospholipase-like"/>
    <property type="match status" value="1"/>
</dbReference>
<sequence>MNNIGLVLSGGGARGISHLGVLQGLEEMGISVKIISGASAGAVIGALYAAGYTPGEILSLAKAHTPRSLIAAVMSSGGLFSPQVLKGVLIEAIPQNSFESLKTPLMVTATDLANCSSITFSAGVLHEVLVGSAAIPALFEPVVLEQRLLVDGGVCNNFPADCLSGKCDKIIGSHVNKLLNSSGGKLSRLQVLERCFHLAIAEKVAAQAKYCDVLIEPLLPHYNMFEMKHADEIFDIGYNAVMAQKESVLQLAD</sequence>
<feature type="active site" description="Proton acceptor" evidence="4">
    <location>
        <position position="151"/>
    </location>
</feature>
<reference evidence="6 7" key="1">
    <citation type="journal article" date="2017" name="Int. J. Syst. Evol. Microbiol.">
        <title>Mucilaginibacterpsychrotolerans sp. nov., isolated from peatlands.</title>
        <authorList>
            <person name="Deng Y."/>
            <person name="Shen L."/>
            <person name="Xu B."/>
            <person name="Liu Y."/>
            <person name="Gu Z."/>
            <person name="Liu H."/>
            <person name="Zhou Y."/>
        </authorList>
    </citation>
    <scope>NUCLEOTIDE SEQUENCE [LARGE SCALE GENOMIC DNA]</scope>
    <source>
        <strain evidence="6 7">NH7-4</strain>
    </source>
</reference>
<keyword evidence="2 4" id="KW-0442">Lipid degradation</keyword>
<dbReference type="GO" id="GO:0016787">
    <property type="term" value="F:hydrolase activity"/>
    <property type="evidence" value="ECO:0007669"/>
    <property type="project" value="UniProtKB-UniRule"/>
</dbReference>
<feature type="short sequence motif" description="GXSXG" evidence="4">
    <location>
        <begin position="37"/>
        <end position="41"/>
    </location>
</feature>
<dbReference type="OrthoDB" id="9770965at2"/>
<evidence type="ECO:0000256" key="4">
    <source>
        <dbReference type="PROSITE-ProRule" id="PRU01161"/>
    </source>
</evidence>
<dbReference type="InterPro" id="IPR050301">
    <property type="entry name" value="NTE"/>
</dbReference>
<evidence type="ECO:0000256" key="1">
    <source>
        <dbReference type="ARBA" id="ARBA00022801"/>
    </source>
</evidence>
<dbReference type="InterPro" id="IPR002641">
    <property type="entry name" value="PNPLA_dom"/>
</dbReference>
<dbReference type="InterPro" id="IPR016035">
    <property type="entry name" value="Acyl_Trfase/lysoPLipase"/>
</dbReference>
<protein>
    <recommendedName>
        <fullName evidence="5">PNPLA domain-containing protein</fullName>
    </recommendedName>
</protein>
<feature type="domain" description="PNPLA" evidence="5">
    <location>
        <begin position="6"/>
        <end position="164"/>
    </location>
</feature>
<dbReference type="AlphaFoldDB" id="A0A4Y8SF13"/>
<feature type="short sequence motif" description="DGA/G" evidence="4">
    <location>
        <begin position="151"/>
        <end position="153"/>
    </location>
</feature>
<evidence type="ECO:0000256" key="3">
    <source>
        <dbReference type="ARBA" id="ARBA00023098"/>
    </source>
</evidence>
<comment type="caution">
    <text evidence="6">The sequence shown here is derived from an EMBL/GenBank/DDBJ whole genome shotgun (WGS) entry which is preliminary data.</text>
</comment>
<keyword evidence="7" id="KW-1185">Reference proteome</keyword>
<evidence type="ECO:0000313" key="6">
    <source>
        <dbReference type="EMBL" id="TFF37498.1"/>
    </source>
</evidence>
<dbReference type="Gene3D" id="3.40.1090.10">
    <property type="entry name" value="Cytosolic phospholipase A2 catalytic domain"/>
    <property type="match status" value="2"/>
</dbReference>
<accession>A0A4Y8SF13</accession>